<dbReference type="Proteomes" id="UP000198217">
    <property type="component" value="Chromosome I"/>
</dbReference>
<name>A0A1C5I6Y6_9ACTN</name>
<protein>
    <submittedName>
        <fullName evidence="2">Uncharacterized protein</fullName>
    </submittedName>
</protein>
<gene>
    <name evidence="2" type="ORF">GA0070609_2892</name>
</gene>
<keyword evidence="1" id="KW-1133">Transmembrane helix</keyword>
<proteinExistence type="predicted"/>
<feature type="transmembrane region" description="Helical" evidence="1">
    <location>
        <begin position="87"/>
        <end position="105"/>
    </location>
</feature>
<feature type="transmembrane region" description="Helical" evidence="1">
    <location>
        <begin position="63"/>
        <end position="81"/>
    </location>
</feature>
<keyword evidence="1" id="KW-0472">Membrane</keyword>
<reference evidence="2 3" key="1">
    <citation type="submission" date="2016-06" db="EMBL/GenBank/DDBJ databases">
        <authorList>
            <person name="Kjaerup R.B."/>
            <person name="Dalgaard T.S."/>
            <person name="Juul-Madsen H.R."/>
        </authorList>
    </citation>
    <scope>NUCLEOTIDE SEQUENCE [LARGE SCALE GENOMIC DNA]</scope>
    <source>
        <strain evidence="2 3">DSM 43904</strain>
    </source>
</reference>
<keyword evidence="3" id="KW-1185">Reference proteome</keyword>
<dbReference type="AlphaFoldDB" id="A0A1C5I6Y6"/>
<organism evidence="2 3">
    <name type="scientific">Micromonospora echinaurantiaca</name>
    <dbReference type="NCBI Taxonomy" id="47857"/>
    <lineage>
        <taxon>Bacteria</taxon>
        <taxon>Bacillati</taxon>
        <taxon>Actinomycetota</taxon>
        <taxon>Actinomycetes</taxon>
        <taxon>Micromonosporales</taxon>
        <taxon>Micromonosporaceae</taxon>
        <taxon>Micromonospora</taxon>
    </lineage>
</organism>
<feature type="transmembrane region" description="Helical" evidence="1">
    <location>
        <begin position="12"/>
        <end position="29"/>
    </location>
</feature>
<keyword evidence="1" id="KW-0812">Transmembrane</keyword>
<feature type="transmembrane region" description="Helical" evidence="1">
    <location>
        <begin position="35"/>
        <end position="56"/>
    </location>
</feature>
<sequence length="213" mass="22265">MALRFLARLRPLIVVGGQALAWLLLALDARREWSAIGLVMLVLSLGALAAIPAAFVGSPRFRLATVVTQTIGVGVIALALHDTADKRALWAYAVAALVAVALPSGRPALGRPTVIGLGLAFVLTIGVSAPALAWGGGQPDAVVCVRPGEPAWDMVRDSQRFDPDRVIAGFGHDGPQASCLEVLFDPGATADDAADVVRRYSADPRVMSVSRAR</sequence>
<evidence type="ECO:0000256" key="1">
    <source>
        <dbReference type="SAM" id="Phobius"/>
    </source>
</evidence>
<evidence type="ECO:0000313" key="3">
    <source>
        <dbReference type="Proteomes" id="UP000198217"/>
    </source>
</evidence>
<accession>A0A1C5I6Y6</accession>
<feature type="transmembrane region" description="Helical" evidence="1">
    <location>
        <begin position="117"/>
        <end position="137"/>
    </location>
</feature>
<dbReference type="RefSeq" id="WP_088994264.1">
    <property type="nucleotide sequence ID" value="NZ_LT607750.1"/>
</dbReference>
<evidence type="ECO:0000313" key="2">
    <source>
        <dbReference type="EMBL" id="SCG53987.1"/>
    </source>
</evidence>
<dbReference type="EMBL" id="LT607750">
    <property type="protein sequence ID" value="SCG53987.1"/>
    <property type="molecule type" value="Genomic_DNA"/>
</dbReference>